<dbReference type="RefSeq" id="WP_139279566.1">
    <property type="nucleotide sequence ID" value="NZ_FQZE01000018.1"/>
</dbReference>
<accession>A0A1M6IXF8</accession>
<evidence type="ECO:0008006" key="4">
    <source>
        <dbReference type="Google" id="ProtNLM"/>
    </source>
</evidence>
<proteinExistence type="predicted"/>
<keyword evidence="3" id="KW-1185">Reference proteome</keyword>
<dbReference type="AlphaFoldDB" id="A0A1M6IXF8"/>
<feature type="chain" id="PRO_5013223393" description="Outer membrane protein beta-barrel domain-containing protein" evidence="1">
    <location>
        <begin position="20"/>
        <end position="257"/>
    </location>
</feature>
<protein>
    <recommendedName>
        <fullName evidence="4">Outer membrane protein beta-barrel domain-containing protein</fullName>
    </recommendedName>
</protein>
<name>A0A1M6IXF8_9BACT</name>
<dbReference type="Proteomes" id="UP000184050">
    <property type="component" value="Unassembled WGS sequence"/>
</dbReference>
<evidence type="ECO:0000256" key="1">
    <source>
        <dbReference type="SAM" id="SignalP"/>
    </source>
</evidence>
<reference evidence="2 3" key="1">
    <citation type="submission" date="2016-11" db="EMBL/GenBank/DDBJ databases">
        <authorList>
            <person name="Jaros S."/>
            <person name="Januszkiewicz K."/>
            <person name="Wedrychowicz H."/>
        </authorList>
    </citation>
    <scope>NUCLEOTIDE SEQUENCE [LARGE SCALE GENOMIC DNA]</scope>
    <source>
        <strain evidence="2 3">DSM 27063</strain>
    </source>
</reference>
<dbReference type="EMBL" id="FQZE01000018">
    <property type="protein sequence ID" value="SHJ39094.1"/>
    <property type="molecule type" value="Genomic_DNA"/>
</dbReference>
<keyword evidence="1" id="KW-0732">Signal</keyword>
<evidence type="ECO:0000313" key="3">
    <source>
        <dbReference type="Proteomes" id="UP000184050"/>
    </source>
</evidence>
<dbReference type="STRING" id="1168035.SAMN05444280_11826"/>
<gene>
    <name evidence="2" type="ORF">SAMN05444280_11826</name>
</gene>
<sequence length="257" mass="28469">MRISVLTMIFLLFMSEVWAQTEGGQVAEKDSGAFRPFPEHFYIEATGGAQLLISEDVENLDFNDRFTSSFSLSAGKWFSPVWGASVKIQGFSLNGFSTTEGIYTATTGSTSPFDEDPVRKEVTINPDGTYRHFIRYANLSLNAYLSLVNLFTEFNGTTRFDLIPSVGIGNMHVFQYKGVPANNSLSVNLGVTGKFCVTPRFDVAVSANAAVFDNDFEGRIAGSKSYDKYVSASAGIVYYFKDRRLKEKAEKNMDAEE</sequence>
<feature type="signal peptide" evidence="1">
    <location>
        <begin position="1"/>
        <end position="19"/>
    </location>
</feature>
<evidence type="ECO:0000313" key="2">
    <source>
        <dbReference type="EMBL" id="SHJ39094.1"/>
    </source>
</evidence>
<dbReference type="OrthoDB" id="1453138at2"/>
<organism evidence="2 3">
    <name type="scientific">Tangfeifania diversioriginum</name>
    <dbReference type="NCBI Taxonomy" id="1168035"/>
    <lineage>
        <taxon>Bacteria</taxon>
        <taxon>Pseudomonadati</taxon>
        <taxon>Bacteroidota</taxon>
        <taxon>Bacteroidia</taxon>
        <taxon>Marinilabiliales</taxon>
        <taxon>Prolixibacteraceae</taxon>
        <taxon>Tangfeifania</taxon>
    </lineage>
</organism>